<comment type="catalytic activity">
    <reaction evidence="4">
        <text>N(6)-[(R)-lipoyl]-L-lysyl-[protein] + pyruvate + H(+) = N(6)-[(R)-S(8)-acetyldihydrolipoyl]-L-lysyl-[protein] + CO2</text>
        <dbReference type="Rhea" id="RHEA:19189"/>
        <dbReference type="Rhea" id="RHEA-COMP:10474"/>
        <dbReference type="Rhea" id="RHEA-COMP:10478"/>
        <dbReference type="ChEBI" id="CHEBI:15361"/>
        <dbReference type="ChEBI" id="CHEBI:15378"/>
        <dbReference type="ChEBI" id="CHEBI:16526"/>
        <dbReference type="ChEBI" id="CHEBI:83099"/>
        <dbReference type="ChEBI" id="CHEBI:83111"/>
        <dbReference type="EC" id="1.2.4.1"/>
    </reaction>
</comment>
<feature type="domain" description="Dehydrogenase E1 component" evidence="5">
    <location>
        <begin position="40"/>
        <end position="318"/>
    </location>
</feature>
<dbReference type="NCBIfam" id="TIGR03181">
    <property type="entry name" value="PDH_E1_alph_x"/>
    <property type="match status" value="1"/>
</dbReference>
<evidence type="ECO:0000313" key="8">
    <source>
        <dbReference type="Proteomes" id="UP000746741"/>
    </source>
</evidence>
<keyword evidence="2 4" id="KW-0560">Oxidoreductase</keyword>
<evidence type="ECO:0000256" key="1">
    <source>
        <dbReference type="ARBA" id="ARBA00001964"/>
    </source>
</evidence>
<dbReference type="Gene3D" id="3.40.50.970">
    <property type="match status" value="1"/>
</dbReference>
<evidence type="ECO:0000259" key="5">
    <source>
        <dbReference type="Pfam" id="PF00676"/>
    </source>
</evidence>
<dbReference type="RefSeq" id="WP_168041531.1">
    <property type="nucleotide sequence ID" value="NZ_JAAEDK010000007.1"/>
</dbReference>
<dbReference type="InterPro" id="IPR017596">
    <property type="entry name" value="PdhA/BkdA"/>
</dbReference>
<name>A0A9X9WDM0_9PROT</name>
<dbReference type="Pfam" id="PF00676">
    <property type="entry name" value="E1_dh"/>
    <property type="match status" value="1"/>
</dbReference>
<comment type="caution">
    <text evidence="6">The sequence shown here is derived from an EMBL/GenBank/DDBJ whole genome shotgun (WGS) entry which is preliminary data.</text>
</comment>
<evidence type="ECO:0000313" key="7">
    <source>
        <dbReference type="EMBL" id="NKE17619.1"/>
    </source>
</evidence>
<dbReference type="CDD" id="cd02000">
    <property type="entry name" value="TPP_E1_PDC_ADC_BCADC"/>
    <property type="match status" value="1"/>
</dbReference>
<dbReference type="AlphaFoldDB" id="A0A9X9WDM0"/>
<dbReference type="EMBL" id="JAAVUP010000003">
    <property type="protein sequence ID" value="NKE17619.1"/>
    <property type="molecule type" value="Genomic_DNA"/>
</dbReference>
<dbReference type="InterPro" id="IPR029061">
    <property type="entry name" value="THDP-binding"/>
</dbReference>
<dbReference type="EMBL" id="JAAEDK010000007">
    <property type="protein sequence ID" value="MBR0658430.1"/>
    <property type="molecule type" value="Genomic_DNA"/>
</dbReference>
<dbReference type="InterPro" id="IPR001017">
    <property type="entry name" value="DH_E1"/>
</dbReference>
<dbReference type="Proteomes" id="UP000746741">
    <property type="component" value="Unassembled WGS sequence"/>
</dbReference>
<comment type="subunit">
    <text evidence="4">Heterodimer of an alpha and a beta chain.</text>
</comment>
<keyword evidence="3 4" id="KW-0786">Thiamine pyrophosphate</keyword>
<dbReference type="PANTHER" id="PTHR43380:SF1">
    <property type="entry name" value="2-OXOISOVALERATE DEHYDROGENASE SUBUNIT ALPHA, MITOCHONDRIAL"/>
    <property type="match status" value="1"/>
</dbReference>
<evidence type="ECO:0000256" key="3">
    <source>
        <dbReference type="ARBA" id="ARBA00023052"/>
    </source>
</evidence>
<protein>
    <recommendedName>
        <fullName evidence="4">Pyruvate dehydrogenase E1 component subunit alpha</fullName>
        <ecNumber evidence="4">1.2.4.1</ecNumber>
    </recommendedName>
</protein>
<gene>
    <name evidence="6" type="primary">pdhA</name>
    <name evidence="7" type="ORF">GWK15_11755</name>
    <name evidence="6" type="ORF">GXW75_04150</name>
</gene>
<dbReference type="GO" id="GO:0009083">
    <property type="term" value="P:branched-chain amino acid catabolic process"/>
    <property type="evidence" value="ECO:0007669"/>
    <property type="project" value="TreeGrafter"/>
</dbReference>
<reference evidence="7 8" key="2">
    <citation type="submission" date="2020-02" db="EMBL/GenBank/DDBJ databases">
        <authorList>
            <person name="Sun Q."/>
            <person name="Inoue M."/>
        </authorList>
    </citation>
    <scope>NUCLEOTIDE SEQUENCE [LARGE SCALE GENOMIC DNA]</scope>
    <source>
        <strain evidence="7 8">KCTC 22478</strain>
    </source>
</reference>
<keyword evidence="4 6" id="KW-0670">Pyruvate</keyword>
<sequence length="353" mass="37684">MDSVAARFEILRRRHLAPDGTACGPWPAFAQDPAALAAMYRAMVRTRAFDQKAVALQRTGRLGTFASSLGQEAVGVGIGAAMRAEDVLVPSFREQGTQLLRGVTMRELLLYWGGDERGSDFAGPRQDFPVCVPVGSQAPHAAGIALAMRLRGEARAVVCVMGDGATSKGDVAEAIDFAGVWSLPLVFVVDNNQWAISVPRRAQTAAETLAQKAVAGGIAALQVDGNDVIAVRDAMEEALARARSGGGATLIEAVTYRLADHTTADDARRYRDDAEVSVHWHEEPVARLRTWLTAAGAWSKAEEDALLAACREEVQQAETDYLATPPQAVASVFDFTYAALPAELARQKAEAVP</sequence>
<dbReference type="EC" id="1.2.4.1" evidence="4"/>
<comment type="function">
    <text evidence="4">The pyruvate dehydrogenase complex catalyzes the overall conversion of pyruvate to acetyl-CoA and CO(2). It contains multiple copies of three enzymatic components: pyruvate dehydrogenase (E1), dihydrolipoamide acetyltransferase (E2) and lipoamide dehydrogenase (E3).</text>
</comment>
<evidence type="ECO:0000256" key="4">
    <source>
        <dbReference type="RuleBase" id="RU366007"/>
    </source>
</evidence>
<dbReference type="PANTHER" id="PTHR43380">
    <property type="entry name" value="2-OXOISOVALERATE DEHYDROGENASE SUBUNIT ALPHA, MITOCHONDRIAL"/>
    <property type="match status" value="1"/>
</dbReference>
<evidence type="ECO:0000256" key="2">
    <source>
        <dbReference type="ARBA" id="ARBA00023002"/>
    </source>
</evidence>
<organism evidence="6 9">
    <name type="scientific">Neoroseomonas oryzicola</name>
    <dbReference type="NCBI Taxonomy" id="535904"/>
    <lineage>
        <taxon>Bacteria</taxon>
        <taxon>Pseudomonadati</taxon>
        <taxon>Pseudomonadota</taxon>
        <taxon>Alphaproteobacteria</taxon>
        <taxon>Acetobacterales</taxon>
        <taxon>Acetobacteraceae</taxon>
        <taxon>Neoroseomonas</taxon>
    </lineage>
</organism>
<reference evidence="6" key="1">
    <citation type="submission" date="2020-01" db="EMBL/GenBank/DDBJ databases">
        <authorList>
            <person name="Rat A."/>
        </authorList>
    </citation>
    <scope>NUCLEOTIDE SEQUENCE</scope>
    <source>
        <strain evidence="6">LMG 31161</strain>
    </source>
</reference>
<proteinExistence type="predicted"/>
<accession>A0A9X9WDM0</accession>
<dbReference type="Proteomes" id="UP001138708">
    <property type="component" value="Unassembled WGS sequence"/>
</dbReference>
<dbReference type="SUPFAM" id="SSF52518">
    <property type="entry name" value="Thiamin diphosphate-binding fold (THDP-binding)"/>
    <property type="match status" value="1"/>
</dbReference>
<evidence type="ECO:0000313" key="9">
    <source>
        <dbReference type="Proteomes" id="UP001138708"/>
    </source>
</evidence>
<evidence type="ECO:0000313" key="6">
    <source>
        <dbReference type="EMBL" id="MBR0658430.1"/>
    </source>
</evidence>
<dbReference type="GO" id="GO:0004739">
    <property type="term" value="F:pyruvate dehydrogenase (acetyl-transferring) activity"/>
    <property type="evidence" value="ECO:0007669"/>
    <property type="project" value="UniProtKB-UniRule"/>
</dbReference>
<keyword evidence="8" id="KW-1185">Reference proteome</keyword>
<comment type="cofactor">
    <cofactor evidence="1 4">
        <name>thiamine diphosphate</name>
        <dbReference type="ChEBI" id="CHEBI:58937"/>
    </cofactor>
</comment>
<reference evidence="6" key="3">
    <citation type="journal article" date="2021" name="Syst. Appl. Microbiol.">
        <title>Roseomonas hellenica sp. nov., isolated from roots of wild-growing Alkanna tinctoria.</title>
        <authorList>
            <person name="Rat A."/>
            <person name="Naranjo H.D."/>
            <person name="Lebbe L."/>
            <person name="Cnockaert M."/>
            <person name="Krigas N."/>
            <person name="Grigoriadou K."/>
            <person name="Maloupa E."/>
            <person name="Willems A."/>
        </authorList>
    </citation>
    <scope>NUCLEOTIDE SEQUENCE</scope>
    <source>
        <strain evidence="6">LMG 31161</strain>
    </source>
</reference>
<dbReference type="InterPro" id="IPR050771">
    <property type="entry name" value="Alpha-ketoacid_DH_E1_comp"/>
</dbReference>